<evidence type="ECO:0000313" key="8">
    <source>
        <dbReference type="Proteomes" id="UP000093000"/>
    </source>
</evidence>
<dbReference type="Proteomes" id="UP000093000">
    <property type="component" value="Unassembled WGS sequence"/>
</dbReference>
<evidence type="ECO:0000259" key="6">
    <source>
        <dbReference type="Pfam" id="PF00755"/>
    </source>
</evidence>
<evidence type="ECO:0000256" key="3">
    <source>
        <dbReference type="ARBA" id="ARBA00023315"/>
    </source>
</evidence>
<dbReference type="GO" id="GO:0004092">
    <property type="term" value="F:carnitine O-acetyltransferase activity"/>
    <property type="evidence" value="ECO:0007669"/>
    <property type="project" value="TreeGrafter"/>
</dbReference>
<dbReference type="FunFam" id="3.30.559.70:FF:000003">
    <property type="entry name" value="Carnitine acetyl transferase FacC"/>
    <property type="match status" value="1"/>
</dbReference>
<reference evidence="7 8" key="1">
    <citation type="submission" date="2016-03" db="EMBL/GenBank/DDBJ databases">
        <title>Choanephora cucurbitarum.</title>
        <authorList>
            <person name="Min B."/>
            <person name="Park H."/>
            <person name="Park J.-H."/>
            <person name="Shin H.-D."/>
            <person name="Choi I.-G."/>
        </authorList>
    </citation>
    <scope>NUCLEOTIDE SEQUENCE [LARGE SCALE GENOMIC DNA]</scope>
    <source>
        <strain evidence="7 8">KUS-F28377</strain>
    </source>
</reference>
<keyword evidence="3 5" id="KW-0012">Acyltransferase</keyword>
<keyword evidence="2 5" id="KW-0808">Transferase</keyword>
<dbReference type="EMBL" id="LUGH01000246">
    <property type="protein sequence ID" value="OBZ87116.1"/>
    <property type="molecule type" value="Genomic_DNA"/>
</dbReference>
<dbReference type="GO" id="GO:0005739">
    <property type="term" value="C:mitochondrion"/>
    <property type="evidence" value="ECO:0007669"/>
    <property type="project" value="TreeGrafter"/>
</dbReference>
<dbReference type="Gene3D" id="3.30.559.10">
    <property type="entry name" value="Chloramphenicol acetyltransferase-like domain"/>
    <property type="match status" value="1"/>
</dbReference>
<accession>A0A1C7NEZ1</accession>
<evidence type="ECO:0000256" key="4">
    <source>
        <dbReference type="PIRSR" id="PIRSR600542-1"/>
    </source>
</evidence>
<sequence length="715" mass="81326">MTVRFVDPQTEGQTFQFQSQLPKLPIPKLEDTARRYLDALKPLQASSNEDHERTKSAVQEFLEKDGPTLQEKLQTYASDKSSYIEEFWYDSYLHYTDPVVLNLNPFFLLEDDISPLRNDQVQRASSLIFSTLTFVHALKTKNLEPDVFRGTPLCMSQFSRLFGTARVPTENGCYIAPNDDVVGRHIVVMSHSQFYYFEVFDESGDFVLNEKEIAANLKAILRDAAQTPVQEIAKRSVGILTTENRRNWAKLRSQLKSDPQNRQSLKVVDGALFIVCLDHVSPTSTEDLSYNMLCGTYNLEQGMQVGTCTNRWYDKLQIIVCQNGSAGINFEHTGVDGHTVLRFVSDIYTDTILRFAKTINSQTQSIFHNYRQRRVSEGGTVIRDRAGSAGQSNGYFDHNPRKIEWNMDNELELGIRFAETRLSDLILQNEVKVLEFYDYGKNFITDMKMSPDAFVQMAIQAAYYGLYGKCESTYEPAMTKTFLHGRTEAIRSVTSDSRTFVETYYSSKATTQQKLDSLRTALKTHTNITRDCSKGQGQDRHLYALECVWERLYKNEKKPQIFTDGGWKTLSSSIISTSNCGNPALRLFGFGPVVSNGFGIGYIIKEDRLSLVASSKHRQTERFLQTLNKYLLEVKTMLLKEKYPGGISQRQRILALEEQQQQLADGYSYFDNGYEAALNSQASHQDGLVGSPPSPTSTVNRKVGKRLLIRENDDE</sequence>
<organism evidence="7 8">
    <name type="scientific">Choanephora cucurbitarum</name>
    <dbReference type="NCBI Taxonomy" id="101091"/>
    <lineage>
        <taxon>Eukaryota</taxon>
        <taxon>Fungi</taxon>
        <taxon>Fungi incertae sedis</taxon>
        <taxon>Mucoromycota</taxon>
        <taxon>Mucoromycotina</taxon>
        <taxon>Mucoromycetes</taxon>
        <taxon>Mucorales</taxon>
        <taxon>Mucorineae</taxon>
        <taxon>Choanephoraceae</taxon>
        <taxon>Choanephoroideae</taxon>
        <taxon>Choanephora</taxon>
    </lineage>
</organism>
<dbReference type="InterPro" id="IPR039551">
    <property type="entry name" value="Cho/carn_acyl_trans"/>
</dbReference>
<protein>
    <submittedName>
        <fullName evidence="7">Putative mitochondrial carnitine O-acetyltransferase</fullName>
    </submittedName>
</protein>
<gene>
    <name evidence="7" type="primary">YAT1_1</name>
    <name evidence="7" type="ORF">A0J61_04841</name>
</gene>
<dbReference type="STRING" id="101091.A0A1C7NEZ1"/>
<dbReference type="Pfam" id="PF00755">
    <property type="entry name" value="Carn_acyltransf"/>
    <property type="match status" value="1"/>
</dbReference>
<name>A0A1C7NEZ1_9FUNG</name>
<feature type="active site" description="Proton acceptor" evidence="4">
    <location>
        <position position="332"/>
    </location>
</feature>
<dbReference type="PANTHER" id="PTHR22589">
    <property type="entry name" value="CARNITINE O-ACYLTRANSFERASE"/>
    <property type="match status" value="1"/>
</dbReference>
<comment type="similarity">
    <text evidence="1 5">Belongs to the carnitine/choline acetyltransferase family.</text>
</comment>
<dbReference type="InterPro" id="IPR023213">
    <property type="entry name" value="CAT-like_dom_sf"/>
</dbReference>
<dbReference type="InterPro" id="IPR000542">
    <property type="entry name" value="Carn_acyl_trans"/>
</dbReference>
<dbReference type="Gene3D" id="3.30.559.70">
    <property type="entry name" value="Choline/Carnitine o-acyltransferase, domain 2"/>
    <property type="match status" value="1"/>
</dbReference>
<proteinExistence type="inferred from homology"/>
<keyword evidence="8" id="KW-1185">Reference proteome</keyword>
<dbReference type="SUPFAM" id="SSF52777">
    <property type="entry name" value="CoA-dependent acyltransferases"/>
    <property type="match status" value="2"/>
</dbReference>
<evidence type="ECO:0000256" key="1">
    <source>
        <dbReference type="ARBA" id="ARBA00005232"/>
    </source>
</evidence>
<dbReference type="OrthoDB" id="240216at2759"/>
<dbReference type="PROSITE" id="PS00440">
    <property type="entry name" value="ACYLTRANSF_C_2"/>
    <property type="match status" value="1"/>
</dbReference>
<evidence type="ECO:0000256" key="2">
    <source>
        <dbReference type="ARBA" id="ARBA00022679"/>
    </source>
</evidence>
<feature type="domain" description="Choline/carnitine acyltransferase" evidence="6">
    <location>
        <begin position="24"/>
        <end position="629"/>
    </location>
</feature>
<dbReference type="FunFam" id="3.30.559.10:FF:000019">
    <property type="entry name" value="Carnitine acetyl transferase"/>
    <property type="match status" value="1"/>
</dbReference>
<dbReference type="PROSITE" id="PS00439">
    <property type="entry name" value="ACYLTRANSF_C_1"/>
    <property type="match status" value="1"/>
</dbReference>
<dbReference type="InParanoid" id="A0A1C7NEZ1"/>
<comment type="caution">
    <text evidence="7">The sequence shown here is derived from an EMBL/GenBank/DDBJ whole genome shotgun (WGS) entry which is preliminary data.</text>
</comment>
<dbReference type="GO" id="GO:0009437">
    <property type="term" value="P:carnitine metabolic process"/>
    <property type="evidence" value="ECO:0007669"/>
    <property type="project" value="TreeGrafter"/>
</dbReference>
<evidence type="ECO:0000313" key="7">
    <source>
        <dbReference type="EMBL" id="OBZ87116.1"/>
    </source>
</evidence>
<dbReference type="AlphaFoldDB" id="A0A1C7NEZ1"/>
<dbReference type="InterPro" id="IPR042231">
    <property type="entry name" value="Cho/carn_acyl_trans_2"/>
</dbReference>
<dbReference type="PANTHER" id="PTHR22589:SF29">
    <property type="entry name" value="MITOCHONDRIAL CARNITINE O-ACETYLTRANSFERASE-RELATED"/>
    <property type="match status" value="1"/>
</dbReference>
<evidence type="ECO:0000256" key="5">
    <source>
        <dbReference type="RuleBase" id="RU003801"/>
    </source>
</evidence>